<keyword evidence="1" id="KW-1133">Transmembrane helix</keyword>
<evidence type="ECO:0000313" key="3">
    <source>
        <dbReference type="Proteomes" id="UP001516472"/>
    </source>
</evidence>
<accession>A0ABR9PUS6</accession>
<name>A0ABR9PUS6_9BACT</name>
<organism evidence="2 3">
    <name type="scientific">Corallococcus soli</name>
    <dbReference type="NCBI Taxonomy" id="2710757"/>
    <lineage>
        <taxon>Bacteria</taxon>
        <taxon>Pseudomonadati</taxon>
        <taxon>Myxococcota</taxon>
        <taxon>Myxococcia</taxon>
        <taxon>Myxococcales</taxon>
        <taxon>Cystobacterineae</taxon>
        <taxon>Myxococcaceae</taxon>
        <taxon>Corallococcus</taxon>
    </lineage>
</organism>
<protein>
    <submittedName>
        <fullName evidence="2">Uncharacterized protein</fullName>
    </submittedName>
</protein>
<reference evidence="2 3" key="1">
    <citation type="submission" date="2020-02" db="EMBL/GenBank/DDBJ databases">
        <authorList>
            <person name="Babadi Z.K."/>
            <person name="Risdian C."/>
            <person name="Ebrahimipour G.H."/>
            <person name="Wink J."/>
        </authorList>
    </citation>
    <scope>NUCLEOTIDE SEQUENCE [LARGE SCALE GENOMIC DNA]</scope>
    <source>
        <strain evidence="2 3">ZKHCc1 1396</strain>
    </source>
</reference>
<feature type="transmembrane region" description="Helical" evidence="1">
    <location>
        <begin position="107"/>
        <end position="128"/>
    </location>
</feature>
<dbReference type="RefSeq" id="WP_193428864.1">
    <property type="nucleotide sequence ID" value="NZ_CBCSIP010000137.1"/>
</dbReference>
<proteinExistence type="predicted"/>
<dbReference type="EMBL" id="JAAIYO010000009">
    <property type="protein sequence ID" value="MBE4751660.1"/>
    <property type="molecule type" value="Genomic_DNA"/>
</dbReference>
<keyword evidence="3" id="KW-1185">Reference proteome</keyword>
<evidence type="ECO:0000313" key="2">
    <source>
        <dbReference type="EMBL" id="MBE4751660.1"/>
    </source>
</evidence>
<dbReference type="Proteomes" id="UP001516472">
    <property type="component" value="Unassembled WGS sequence"/>
</dbReference>
<evidence type="ECO:0000256" key="1">
    <source>
        <dbReference type="SAM" id="Phobius"/>
    </source>
</evidence>
<feature type="transmembrane region" description="Helical" evidence="1">
    <location>
        <begin position="43"/>
        <end position="63"/>
    </location>
</feature>
<comment type="caution">
    <text evidence="2">The sequence shown here is derived from an EMBL/GenBank/DDBJ whole genome shotgun (WGS) entry which is preliminary data.</text>
</comment>
<gene>
    <name evidence="2" type="ORF">G4177_26150</name>
</gene>
<feature type="transmembrane region" description="Helical" evidence="1">
    <location>
        <begin position="69"/>
        <end position="95"/>
    </location>
</feature>
<sequence length="133" mass="14069">MRDAAARVLLHTAERLAAETTRTGGPLTSGAVRLRALRTLGKGLGLVLLGGLLLWVMVVVLGMKGGGGLPAVVLIPTLFIGAAWLTAGLTGLLTGRPWDKTPSWVKLPMMLLGSVMALLACFVILWFAQQLRK</sequence>
<keyword evidence="1" id="KW-0472">Membrane</keyword>
<keyword evidence="1" id="KW-0812">Transmembrane</keyword>